<dbReference type="InterPro" id="IPR029058">
    <property type="entry name" value="AB_hydrolase_fold"/>
</dbReference>
<dbReference type="RefSeq" id="WP_015446603.1">
    <property type="nucleotide sequence ID" value="NC_020541.1"/>
</dbReference>
<dbReference type="HOGENOM" id="CLU_020336_9_0_6"/>
<dbReference type="Pfam" id="PF00561">
    <property type="entry name" value="Abhydrolase_1"/>
    <property type="match status" value="1"/>
</dbReference>
<dbReference type="InterPro" id="IPR000073">
    <property type="entry name" value="AB_hydrolase_1"/>
</dbReference>
<feature type="signal peptide" evidence="1">
    <location>
        <begin position="1"/>
        <end position="25"/>
    </location>
</feature>
<feature type="chain" id="PRO_5004055923" evidence="1">
    <location>
        <begin position="26"/>
        <end position="339"/>
    </location>
</feature>
<gene>
    <name evidence="3" type="ORF">R2APBS1_0329</name>
</gene>
<dbReference type="Proteomes" id="UP000011859">
    <property type="component" value="Chromosome"/>
</dbReference>
<evidence type="ECO:0000256" key="1">
    <source>
        <dbReference type="SAM" id="SignalP"/>
    </source>
</evidence>
<reference evidence="3 4" key="1">
    <citation type="submission" date="2012-04" db="EMBL/GenBank/DDBJ databases">
        <title>Complete genome of Rhodanobacter sp. 2APBS1.</title>
        <authorList>
            <consortium name="US DOE Joint Genome Institute"/>
            <person name="Huntemann M."/>
            <person name="Wei C.-L."/>
            <person name="Han J."/>
            <person name="Detter J.C."/>
            <person name="Han C."/>
            <person name="Tapia R."/>
            <person name="Munk A.C.C."/>
            <person name="Chen A."/>
            <person name="Krypides N."/>
            <person name="Mavromatis K."/>
            <person name="Markowitz V."/>
            <person name="Szeto E."/>
            <person name="Ivanova N."/>
            <person name="Mikhailova N."/>
            <person name="Ovchinnikova G."/>
            <person name="Pagani I."/>
            <person name="Pati A."/>
            <person name="Goodwin L."/>
            <person name="Peters L."/>
            <person name="Pitluck S."/>
            <person name="Woyke T."/>
            <person name="Prakash O."/>
            <person name="Elkins J."/>
            <person name="Brown S."/>
            <person name="Palumbo A."/>
            <person name="Hemme C."/>
            <person name="Zhou J."/>
            <person name="Watson D."/>
            <person name="Jardine P."/>
            <person name="Kostka J."/>
            <person name="Green S."/>
        </authorList>
    </citation>
    <scope>NUCLEOTIDE SEQUENCE [LARGE SCALE GENOMIC DNA]</scope>
    <source>
        <strain evidence="3 4">2APBS1</strain>
    </source>
</reference>
<proteinExistence type="predicted"/>
<sequence length="339" mass="35845" precursor="true">MEHVRIGRLGTVFLAGLLIATSAMAESSAPPTTPDNYARPGQRVAIGQKRHLDLRCSGSGPVTVLLESGSHADSQSWFRVQPLLAAHARVCSYDRAGYGFSDAGPLPRGLDADVADLHALIRAVGLQAPLVLVGHSLGSNIVRRYASEYAGEVAGMVLVDPPAQDLGRFMPAQWLKDDATLNRQRDAFIASCEQGAERGALAKPVPALAPCIGAPAPWESPAVAAANHAHKLQPAFWHTLRSELAQNVSVFAPPVPASESHGDIPLVVLQAAGTYADAPAGMRKSLEAARDATQQRIVASSTRGELRKVADTSHDIELDRPQAVADAVTRVQQLAAKRG</sequence>
<dbReference type="STRING" id="666685.R2APBS1_0329"/>
<dbReference type="AlphaFoldDB" id="M4NAH7"/>
<dbReference type="Gene3D" id="3.40.50.1820">
    <property type="entry name" value="alpha/beta hydrolase"/>
    <property type="match status" value="1"/>
</dbReference>
<feature type="domain" description="AB hydrolase-1" evidence="2">
    <location>
        <begin position="64"/>
        <end position="188"/>
    </location>
</feature>
<protein>
    <submittedName>
        <fullName evidence="3">Putative hydrolase or acyltransferase of alpha/beta superfamily</fullName>
    </submittedName>
</protein>
<organism evidence="3 4">
    <name type="scientific">Rhodanobacter denitrificans</name>
    <dbReference type="NCBI Taxonomy" id="666685"/>
    <lineage>
        <taxon>Bacteria</taxon>
        <taxon>Pseudomonadati</taxon>
        <taxon>Pseudomonadota</taxon>
        <taxon>Gammaproteobacteria</taxon>
        <taxon>Lysobacterales</taxon>
        <taxon>Rhodanobacteraceae</taxon>
        <taxon>Rhodanobacter</taxon>
    </lineage>
</organism>
<keyword evidence="4" id="KW-1185">Reference proteome</keyword>
<accession>M4NAH7</accession>
<dbReference type="eggNOG" id="COG2267">
    <property type="taxonomic scope" value="Bacteria"/>
</dbReference>
<evidence type="ECO:0000313" key="4">
    <source>
        <dbReference type="Proteomes" id="UP000011859"/>
    </source>
</evidence>
<dbReference type="OrthoDB" id="7185741at2"/>
<dbReference type="GO" id="GO:0016746">
    <property type="term" value="F:acyltransferase activity"/>
    <property type="evidence" value="ECO:0007669"/>
    <property type="project" value="UniProtKB-KW"/>
</dbReference>
<dbReference type="GO" id="GO:0016020">
    <property type="term" value="C:membrane"/>
    <property type="evidence" value="ECO:0007669"/>
    <property type="project" value="TreeGrafter"/>
</dbReference>
<dbReference type="SUPFAM" id="SSF53474">
    <property type="entry name" value="alpha/beta-Hydrolases"/>
    <property type="match status" value="1"/>
</dbReference>
<keyword evidence="3" id="KW-0808">Transferase</keyword>
<dbReference type="InterPro" id="IPR050266">
    <property type="entry name" value="AB_hydrolase_sf"/>
</dbReference>
<dbReference type="EMBL" id="CP003470">
    <property type="protein sequence ID" value="AGG87505.1"/>
    <property type="molecule type" value="Genomic_DNA"/>
</dbReference>
<keyword evidence="1" id="KW-0732">Signal</keyword>
<evidence type="ECO:0000259" key="2">
    <source>
        <dbReference type="Pfam" id="PF00561"/>
    </source>
</evidence>
<dbReference type="GO" id="GO:0016787">
    <property type="term" value="F:hydrolase activity"/>
    <property type="evidence" value="ECO:0007669"/>
    <property type="project" value="UniProtKB-KW"/>
</dbReference>
<keyword evidence="3" id="KW-0012">Acyltransferase</keyword>
<name>M4NAH7_9GAMM</name>
<dbReference type="KEGG" id="rhd:R2APBS1_0329"/>
<keyword evidence="3" id="KW-0378">Hydrolase</keyword>
<dbReference type="PANTHER" id="PTHR43798:SF33">
    <property type="entry name" value="HYDROLASE, PUTATIVE (AFU_ORTHOLOGUE AFUA_2G14860)-RELATED"/>
    <property type="match status" value="1"/>
</dbReference>
<dbReference type="PANTHER" id="PTHR43798">
    <property type="entry name" value="MONOACYLGLYCEROL LIPASE"/>
    <property type="match status" value="1"/>
</dbReference>
<evidence type="ECO:0000313" key="3">
    <source>
        <dbReference type="EMBL" id="AGG87505.1"/>
    </source>
</evidence>